<protein>
    <submittedName>
        <fullName evidence="1">Uncharacterized protein</fullName>
    </submittedName>
</protein>
<reference evidence="1 2" key="1">
    <citation type="journal article" date="2016" name="G3 (Bethesda)">
        <title>First Draft Assembly and Annotation of the Genome of a California Endemic Oak Quercus lobata Nee (Fagaceae).</title>
        <authorList>
            <person name="Sork V.L."/>
            <person name="Fitz-Gibbon S.T."/>
            <person name="Puiu D."/>
            <person name="Crepeau M."/>
            <person name="Gugger P.F."/>
            <person name="Sherman R."/>
            <person name="Stevens K."/>
            <person name="Langley C.H."/>
            <person name="Pellegrini M."/>
            <person name="Salzberg S.L."/>
        </authorList>
    </citation>
    <scope>NUCLEOTIDE SEQUENCE [LARGE SCALE GENOMIC DNA]</scope>
    <source>
        <strain evidence="1 2">cv. SW786</strain>
    </source>
</reference>
<dbReference type="Gramene" id="QL04p036366:mrna">
    <property type="protein sequence ID" value="QL04p036366:mrna"/>
    <property type="gene ID" value="QL04p036366"/>
</dbReference>
<name>A0A7N2LFR3_QUELO</name>
<evidence type="ECO:0000313" key="1">
    <source>
        <dbReference type="EnsemblPlants" id="QL04p036366:mrna"/>
    </source>
</evidence>
<dbReference type="AlphaFoldDB" id="A0A7N2LFR3"/>
<sequence>MLGFEVLSRSAYLYTICRDATNTCEVDTPIKAPNVLFNSFLGSIAHNQTLKSVFWGEMGNWSASAHHPMHWHGGVVLFV</sequence>
<proteinExistence type="predicted"/>
<keyword evidence="2" id="KW-1185">Reference proteome</keyword>
<dbReference type="Proteomes" id="UP000594261">
    <property type="component" value="Chromosome 4"/>
</dbReference>
<dbReference type="InParanoid" id="A0A7N2LFR3"/>
<dbReference type="EnsemblPlants" id="QL04p036366:mrna">
    <property type="protein sequence ID" value="QL04p036366:mrna"/>
    <property type="gene ID" value="QL04p036366"/>
</dbReference>
<evidence type="ECO:0000313" key="2">
    <source>
        <dbReference type="Proteomes" id="UP000594261"/>
    </source>
</evidence>
<organism evidence="1 2">
    <name type="scientific">Quercus lobata</name>
    <name type="common">Valley oak</name>
    <dbReference type="NCBI Taxonomy" id="97700"/>
    <lineage>
        <taxon>Eukaryota</taxon>
        <taxon>Viridiplantae</taxon>
        <taxon>Streptophyta</taxon>
        <taxon>Embryophyta</taxon>
        <taxon>Tracheophyta</taxon>
        <taxon>Spermatophyta</taxon>
        <taxon>Magnoliopsida</taxon>
        <taxon>eudicotyledons</taxon>
        <taxon>Gunneridae</taxon>
        <taxon>Pentapetalae</taxon>
        <taxon>rosids</taxon>
        <taxon>fabids</taxon>
        <taxon>Fagales</taxon>
        <taxon>Fagaceae</taxon>
        <taxon>Quercus</taxon>
    </lineage>
</organism>
<accession>A0A7N2LFR3</accession>
<dbReference type="EMBL" id="LRBV02000004">
    <property type="status" value="NOT_ANNOTATED_CDS"/>
    <property type="molecule type" value="Genomic_DNA"/>
</dbReference>
<reference evidence="1" key="2">
    <citation type="submission" date="2021-01" db="UniProtKB">
        <authorList>
            <consortium name="EnsemblPlants"/>
        </authorList>
    </citation>
    <scope>IDENTIFICATION</scope>
</reference>